<dbReference type="InterPro" id="IPR002999">
    <property type="entry name" value="Tudor"/>
</dbReference>
<dbReference type="Proteomes" id="UP001162162">
    <property type="component" value="Unassembled WGS sequence"/>
</dbReference>
<evidence type="ECO:0000313" key="3">
    <source>
        <dbReference type="Proteomes" id="UP001162162"/>
    </source>
</evidence>
<dbReference type="AlphaFoldDB" id="A0AAV8YFB4"/>
<evidence type="ECO:0000313" key="2">
    <source>
        <dbReference type="EMBL" id="KAJ8950005.1"/>
    </source>
</evidence>
<dbReference type="Gene3D" id="2.40.50.90">
    <property type="match status" value="1"/>
</dbReference>
<dbReference type="InterPro" id="IPR035437">
    <property type="entry name" value="SNase_OB-fold_sf"/>
</dbReference>
<dbReference type="SMART" id="SM00333">
    <property type="entry name" value="TUDOR"/>
    <property type="match status" value="1"/>
</dbReference>
<sequence length="155" mass="17537">MDDEWYRVKIERVQGGKATVHYIDYGNKEVLPTTRLASLPAAYASDKPFATEYVLPHVSLPKDEEFSAMAIKYLKDDTAVSKLFLNVEYRNQGSPSAASLHLDKTSESDIVRNLIKEGLLIVDNVKGRRHNKLLEAYKEAQEAAKKESFQHLGVR</sequence>
<gene>
    <name evidence="2" type="ORF">NQ318_002416</name>
</gene>
<dbReference type="GO" id="GO:0006402">
    <property type="term" value="P:mRNA catabolic process"/>
    <property type="evidence" value="ECO:0007669"/>
    <property type="project" value="TreeGrafter"/>
</dbReference>
<dbReference type="GO" id="GO:0005634">
    <property type="term" value="C:nucleus"/>
    <property type="evidence" value="ECO:0007669"/>
    <property type="project" value="TreeGrafter"/>
</dbReference>
<feature type="domain" description="Tudor" evidence="1">
    <location>
        <begin position="1"/>
        <end position="46"/>
    </location>
</feature>
<proteinExistence type="predicted"/>
<dbReference type="GO" id="GO:0005829">
    <property type="term" value="C:cytosol"/>
    <property type="evidence" value="ECO:0007669"/>
    <property type="project" value="TreeGrafter"/>
</dbReference>
<name>A0AAV8YFB4_9CUCU</name>
<evidence type="ECO:0000259" key="1">
    <source>
        <dbReference type="PROSITE" id="PS50304"/>
    </source>
</evidence>
<dbReference type="SUPFAM" id="SSF63748">
    <property type="entry name" value="Tudor/PWWP/MBT"/>
    <property type="match status" value="1"/>
</dbReference>
<reference evidence="2" key="1">
    <citation type="journal article" date="2023" name="Insect Mol. Biol.">
        <title>Genome sequencing provides insights into the evolution of gene families encoding plant cell wall-degrading enzymes in longhorned beetles.</title>
        <authorList>
            <person name="Shin N.R."/>
            <person name="Okamura Y."/>
            <person name="Kirsch R."/>
            <person name="Pauchet Y."/>
        </authorList>
    </citation>
    <scope>NUCLEOTIDE SEQUENCE</scope>
    <source>
        <strain evidence="2">AMC_N1</strain>
    </source>
</reference>
<keyword evidence="3" id="KW-1185">Reference proteome</keyword>
<organism evidence="2 3">
    <name type="scientific">Aromia moschata</name>
    <dbReference type="NCBI Taxonomy" id="1265417"/>
    <lineage>
        <taxon>Eukaryota</taxon>
        <taxon>Metazoa</taxon>
        <taxon>Ecdysozoa</taxon>
        <taxon>Arthropoda</taxon>
        <taxon>Hexapoda</taxon>
        <taxon>Insecta</taxon>
        <taxon>Pterygota</taxon>
        <taxon>Neoptera</taxon>
        <taxon>Endopterygota</taxon>
        <taxon>Coleoptera</taxon>
        <taxon>Polyphaga</taxon>
        <taxon>Cucujiformia</taxon>
        <taxon>Chrysomeloidea</taxon>
        <taxon>Cerambycidae</taxon>
        <taxon>Cerambycinae</taxon>
        <taxon>Callichromatini</taxon>
        <taxon>Aromia</taxon>
    </lineage>
</organism>
<dbReference type="PANTHER" id="PTHR12302">
    <property type="entry name" value="EBNA2 BINDING PROTEIN P100"/>
    <property type="match status" value="1"/>
</dbReference>
<comment type="caution">
    <text evidence="2">The sequence shown here is derived from an EMBL/GenBank/DDBJ whole genome shotgun (WGS) entry which is preliminary data.</text>
</comment>
<dbReference type="SUPFAM" id="SSF50199">
    <property type="entry name" value="Staphylococcal nuclease"/>
    <property type="match status" value="1"/>
</dbReference>
<dbReference type="Gene3D" id="2.30.30.140">
    <property type="match status" value="1"/>
</dbReference>
<accession>A0AAV8YFB4</accession>
<dbReference type="GO" id="GO:0003723">
    <property type="term" value="F:RNA binding"/>
    <property type="evidence" value="ECO:0007669"/>
    <property type="project" value="TreeGrafter"/>
</dbReference>
<protein>
    <recommendedName>
        <fullName evidence="1">Tudor domain-containing protein</fullName>
    </recommendedName>
</protein>
<dbReference type="GO" id="GO:0004518">
    <property type="term" value="F:nuclease activity"/>
    <property type="evidence" value="ECO:0007669"/>
    <property type="project" value="TreeGrafter"/>
</dbReference>
<dbReference type="PANTHER" id="PTHR12302:SF2">
    <property type="entry name" value="STAPHYLOCOCCAL NUCLEASE DOMAIN-CONTAINING PROTEIN 1"/>
    <property type="match status" value="1"/>
</dbReference>
<dbReference type="FunFam" id="2.30.30.140:FF:000018">
    <property type="entry name" value="Serine/threonine-protein kinase 31"/>
    <property type="match status" value="1"/>
</dbReference>
<dbReference type="EMBL" id="JAPWTK010000106">
    <property type="protein sequence ID" value="KAJ8950005.1"/>
    <property type="molecule type" value="Genomic_DNA"/>
</dbReference>
<dbReference type="PROSITE" id="PS50304">
    <property type="entry name" value="TUDOR"/>
    <property type="match status" value="1"/>
</dbReference>
<dbReference type="Pfam" id="PF00567">
    <property type="entry name" value="TUDOR"/>
    <property type="match status" value="1"/>
</dbReference>